<evidence type="ECO:0000256" key="1">
    <source>
        <dbReference type="SAM" id="SignalP"/>
    </source>
</evidence>
<dbReference type="AlphaFoldDB" id="A0A6I2MPL0"/>
<accession>A0A6I2MPL0</accession>
<sequence length="281" mass="31395">MQNHIYYFLLLSLSMVTNGLAQQITCSPQDKEAFEDKIIEIDGLLEKDLGQTIVAVGKTFIGTPYVAKTLEIGETETLVVNLHGLDCTTFVENVLAFSLLLKEEKTDFDSFTNKLKTIRYKDGRLDGYASRLHYFSEWIANNEKKGLIQDITAVIGGREITKEINFMSGHRDLYPFLKDDTNFEKIKASENFLNDQAICILPQEEIEANEPMIQSGDIIALTTSIKGLDITHTGIATMEADGRIHLLHASSSGEVKVSELPLVDYLKKISKNTGIMVARVN</sequence>
<organism evidence="2 3">
    <name type="scientific">Maribacter luteus</name>
    <dbReference type="NCBI Taxonomy" id="2594478"/>
    <lineage>
        <taxon>Bacteria</taxon>
        <taxon>Pseudomonadati</taxon>
        <taxon>Bacteroidota</taxon>
        <taxon>Flavobacteriia</taxon>
        <taxon>Flavobacteriales</taxon>
        <taxon>Flavobacteriaceae</taxon>
        <taxon>Maribacter</taxon>
    </lineage>
</organism>
<dbReference type="InterPro" id="IPR010846">
    <property type="entry name" value="AmiA-like"/>
</dbReference>
<evidence type="ECO:0000313" key="3">
    <source>
        <dbReference type="Proteomes" id="UP000443153"/>
    </source>
</evidence>
<dbReference type="RefSeq" id="WP_154365821.1">
    <property type="nucleotide sequence ID" value="NZ_WKJH01000005.1"/>
</dbReference>
<dbReference type="OrthoDB" id="1409585at2"/>
<gene>
    <name evidence="2" type="ORF">GJ691_08480</name>
</gene>
<name>A0A6I2MPL0_9FLAO</name>
<keyword evidence="1" id="KW-0732">Signal</keyword>
<keyword evidence="3" id="KW-1185">Reference proteome</keyword>
<protein>
    <submittedName>
        <fullName evidence="2">DUF1460 domain-containing protein</fullName>
    </submittedName>
</protein>
<dbReference type="SUPFAM" id="SSF54001">
    <property type="entry name" value="Cysteine proteinases"/>
    <property type="match status" value="1"/>
</dbReference>
<dbReference type="Gene3D" id="2.30.260.10">
    <property type="entry name" value="putative xylanase like domain"/>
    <property type="match status" value="1"/>
</dbReference>
<feature type="signal peptide" evidence="1">
    <location>
        <begin position="1"/>
        <end position="21"/>
    </location>
</feature>
<comment type="caution">
    <text evidence="2">The sequence shown here is derived from an EMBL/GenBank/DDBJ whole genome shotgun (WGS) entry which is preliminary data.</text>
</comment>
<dbReference type="Proteomes" id="UP000443153">
    <property type="component" value="Unassembled WGS sequence"/>
</dbReference>
<evidence type="ECO:0000313" key="2">
    <source>
        <dbReference type="EMBL" id="MRX64204.1"/>
    </source>
</evidence>
<feature type="chain" id="PRO_5026301283" evidence="1">
    <location>
        <begin position="22"/>
        <end position="281"/>
    </location>
</feature>
<dbReference type="Pfam" id="PF07313">
    <property type="entry name" value="AmiA-like"/>
    <property type="match status" value="1"/>
</dbReference>
<dbReference type="Gene3D" id="1.10.3670.10">
    <property type="entry name" value="Putative xylanase like domain"/>
    <property type="match status" value="1"/>
</dbReference>
<dbReference type="InterPro" id="IPR038765">
    <property type="entry name" value="Papain-like_cys_pep_sf"/>
</dbReference>
<reference evidence="2 3" key="1">
    <citation type="submission" date="2019-11" db="EMBL/GenBank/DDBJ databases">
        <title>Maribacter lutea sp. nov., a marine bacterium isolated from intertidal sand.</title>
        <authorList>
            <person name="Liu A."/>
        </authorList>
    </citation>
    <scope>NUCLEOTIDE SEQUENCE [LARGE SCALE GENOMIC DNA]</scope>
    <source>
        <strain evidence="2 3">RZ05</strain>
    </source>
</reference>
<proteinExistence type="predicted"/>
<dbReference type="EMBL" id="WKJH01000005">
    <property type="protein sequence ID" value="MRX64204.1"/>
    <property type="molecule type" value="Genomic_DNA"/>
</dbReference>